<accession>A0A9D4Z3X4</accession>
<dbReference type="AlphaFoldDB" id="A0A9D4Z3X4"/>
<dbReference type="Proteomes" id="UP000886520">
    <property type="component" value="Chromosome 25"/>
</dbReference>
<keyword evidence="2" id="KW-1185">Reference proteome</keyword>
<name>A0A9D4Z3X4_ADICA</name>
<proteinExistence type="predicted"/>
<evidence type="ECO:0000313" key="2">
    <source>
        <dbReference type="Proteomes" id="UP000886520"/>
    </source>
</evidence>
<comment type="caution">
    <text evidence="1">The sequence shown here is derived from an EMBL/GenBank/DDBJ whole genome shotgun (WGS) entry which is preliminary data.</text>
</comment>
<organism evidence="1 2">
    <name type="scientific">Adiantum capillus-veneris</name>
    <name type="common">Maidenhair fern</name>
    <dbReference type="NCBI Taxonomy" id="13818"/>
    <lineage>
        <taxon>Eukaryota</taxon>
        <taxon>Viridiplantae</taxon>
        <taxon>Streptophyta</taxon>
        <taxon>Embryophyta</taxon>
        <taxon>Tracheophyta</taxon>
        <taxon>Polypodiopsida</taxon>
        <taxon>Polypodiidae</taxon>
        <taxon>Polypodiales</taxon>
        <taxon>Pteridineae</taxon>
        <taxon>Pteridaceae</taxon>
        <taxon>Vittarioideae</taxon>
        <taxon>Adiantum</taxon>
    </lineage>
</organism>
<dbReference type="EMBL" id="JABFUD020000025">
    <property type="protein sequence ID" value="KAI5059527.1"/>
    <property type="molecule type" value="Genomic_DNA"/>
</dbReference>
<evidence type="ECO:0000313" key="1">
    <source>
        <dbReference type="EMBL" id="KAI5059527.1"/>
    </source>
</evidence>
<gene>
    <name evidence="1" type="ORF">GOP47_0025846</name>
</gene>
<reference evidence="1" key="1">
    <citation type="submission" date="2021-01" db="EMBL/GenBank/DDBJ databases">
        <title>Adiantum capillus-veneris genome.</title>
        <authorList>
            <person name="Fang Y."/>
            <person name="Liao Q."/>
        </authorList>
    </citation>
    <scope>NUCLEOTIDE SEQUENCE</scope>
    <source>
        <strain evidence="1">H3</strain>
        <tissue evidence="1">Leaf</tissue>
    </source>
</reference>
<protein>
    <submittedName>
        <fullName evidence="1">Uncharacterized protein</fullName>
    </submittedName>
</protein>
<sequence length="199" mass="21598">MPCNLWLCPNSQGPQARATPEPAHGLTFFFPVCPLTHALKHWLLMALVILLCSPQHSCSDPQVYSTKQLTLCPRPGSSKGSPNRSDSTLNSDLYTRLRSFSLTVTGGPCIDQEGPPSSSNSTRVGSPLTILFSALGFLSLAELLAPRLTEPSLNHPPILAVLLASFYAIGRSASQLQPLVPLSSAWRPFFFMQPRASRL</sequence>